<comment type="subcellular location">
    <subcellularLocation>
        <location evidence="2">Membrane</location>
        <topology evidence="2">Multi-pass membrane protein</topology>
    </subcellularLocation>
</comment>
<comment type="catalytic activity">
    <reaction evidence="1">
        <text>Cleaves type-1 transmembrane domains using a catalytic dyad composed of serine and histidine that are contributed by different transmembrane domains.</text>
        <dbReference type="EC" id="3.4.21.105"/>
    </reaction>
</comment>
<accession>A0AAE0THZ1</accession>
<keyword evidence="9 13" id="KW-1133">Transmembrane helix</keyword>
<evidence type="ECO:0000256" key="3">
    <source>
        <dbReference type="ARBA" id="ARBA00009045"/>
    </source>
</evidence>
<feature type="active site" evidence="12">
    <location>
        <position position="331"/>
    </location>
</feature>
<keyword evidence="10 13" id="KW-0472">Membrane</keyword>
<dbReference type="PIRSF" id="PIRSF037470">
    <property type="entry name" value="Rhomboid"/>
    <property type="match status" value="1"/>
</dbReference>
<dbReference type="GO" id="GO:0006508">
    <property type="term" value="P:proteolysis"/>
    <property type="evidence" value="ECO:0007669"/>
    <property type="project" value="UniProtKB-KW"/>
</dbReference>
<evidence type="ECO:0000256" key="6">
    <source>
        <dbReference type="ARBA" id="ARBA00022692"/>
    </source>
</evidence>
<evidence type="ECO:0000259" key="14">
    <source>
        <dbReference type="Pfam" id="PF01694"/>
    </source>
</evidence>
<reference evidence="15" key="2">
    <citation type="journal article" date="2021" name="Genome Biol. Evol.">
        <title>Developing a high-quality reference genome for a parasitic bivalve with doubly uniparental inheritance (Bivalvia: Unionida).</title>
        <authorList>
            <person name="Smith C.H."/>
        </authorList>
    </citation>
    <scope>NUCLEOTIDE SEQUENCE</scope>
    <source>
        <strain evidence="15">CHS0354</strain>
        <tissue evidence="15">Mantle</tissue>
    </source>
</reference>
<protein>
    <recommendedName>
        <fullName evidence="4">rhomboid protease</fullName>
        <ecNumber evidence="4">3.4.21.105</ecNumber>
    </recommendedName>
</protein>
<dbReference type="Gene3D" id="1.20.1540.10">
    <property type="entry name" value="Rhomboid-like"/>
    <property type="match status" value="1"/>
</dbReference>
<evidence type="ECO:0000256" key="2">
    <source>
        <dbReference type="ARBA" id="ARBA00004141"/>
    </source>
</evidence>
<comment type="caution">
    <text evidence="15">The sequence shown here is derived from an EMBL/GenBank/DDBJ whole genome shotgun (WGS) entry which is preliminary data.</text>
</comment>
<dbReference type="PANTHER" id="PTHR45840:SF2">
    <property type="entry name" value="PROTEIN RHOMBOID-RELATED"/>
    <property type="match status" value="1"/>
</dbReference>
<dbReference type="GO" id="GO:0004252">
    <property type="term" value="F:serine-type endopeptidase activity"/>
    <property type="evidence" value="ECO:0007669"/>
    <property type="project" value="UniProtKB-UniRule"/>
</dbReference>
<evidence type="ECO:0000256" key="4">
    <source>
        <dbReference type="ARBA" id="ARBA00013039"/>
    </source>
</evidence>
<proteinExistence type="inferred from homology"/>
<dbReference type="InterPro" id="IPR022764">
    <property type="entry name" value="Peptidase_S54_rhomboid_dom"/>
</dbReference>
<evidence type="ECO:0000256" key="5">
    <source>
        <dbReference type="ARBA" id="ARBA00022670"/>
    </source>
</evidence>
<evidence type="ECO:0000256" key="13">
    <source>
        <dbReference type="SAM" id="Phobius"/>
    </source>
</evidence>
<evidence type="ECO:0000256" key="10">
    <source>
        <dbReference type="ARBA" id="ARBA00023136"/>
    </source>
</evidence>
<dbReference type="SUPFAM" id="SSF144091">
    <property type="entry name" value="Rhomboid-like"/>
    <property type="match status" value="1"/>
</dbReference>
<dbReference type="Pfam" id="PF01694">
    <property type="entry name" value="Rhomboid"/>
    <property type="match status" value="1"/>
</dbReference>
<evidence type="ECO:0000256" key="9">
    <source>
        <dbReference type="ARBA" id="ARBA00022989"/>
    </source>
</evidence>
<evidence type="ECO:0000313" key="16">
    <source>
        <dbReference type="Proteomes" id="UP001195483"/>
    </source>
</evidence>
<evidence type="ECO:0000256" key="12">
    <source>
        <dbReference type="PIRSR" id="PIRSR037470-50"/>
    </source>
</evidence>
<evidence type="ECO:0000313" key="15">
    <source>
        <dbReference type="EMBL" id="KAK3610700.1"/>
    </source>
</evidence>
<feature type="domain" description="Peptidase S54 rhomboid" evidence="14">
    <location>
        <begin position="202"/>
        <end position="347"/>
    </location>
</feature>
<name>A0AAE0THZ1_9BIVA</name>
<keyword evidence="8" id="KW-0720">Serine protease</keyword>
<evidence type="ECO:0000256" key="11">
    <source>
        <dbReference type="PIRNR" id="PIRNR037470"/>
    </source>
</evidence>
<keyword evidence="16" id="KW-1185">Reference proteome</keyword>
<evidence type="ECO:0000256" key="7">
    <source>
        <dbReference type="ARBA" id="ARBA00022801"/>
    </source>
</evidence>
<gene>
    <name evidence="15" type="ORF">CHS0354_028091</name>
</gene>
<feature type="active site" description="Nucleophile" evidence="12">
    <location>
        <position position="270"/>
    </location>
</feature>
<reference evidence="15" key="1">
    <citation type="journal article" date="2021" name="Genome Biol. Evol.">
        <title>A High-Quality Reference Genome for a Parasitic Bivalve with Doubly Uniparental Inheritance (Bivalvia: Unionida).</title>
        <authorList>
            <person name="Smith C.H."/>
        </authorList>
    </citation>
    <scope>NUCLEOTIDE SEQUENCE</scope>
    <source>
        <strain evidence="15">CHS0354</strain>
    </source>
</reference>
<dbReference type="AlphaFoldDB" id="A0AAE0THZ1"/>
<keyword evidence="5" id="KW-0645">Protease</keyword>
<keyword evidence="6 13" id="KW-0812">Transmembrane</keyword>
<feature type="transmembrane region" description="Helical" evidence="13">
    <location>
        <begin position="293"/>
        <end position="314"/>
    </location>
</feature>
<feature type="transmembrane region" description="Helical" evidence="13">
    <location>
        <begin position="264"/>
        <end position="286"/>
    </location>
</feature>
<dbReference type="SUPFAM" id="SSF47473">
    <property type="entry name" value="EF-hand"/>
    <property type="match status" value="1"/>
</dbReference>
<keyword evidence="7" id="KW-0378">Hydrolase</keyword>
<dbReference type="InterPro" id="IPR017213">
    <property type="entry name" value="Peptidase_S54_rhomboid_met"/>
</dbReference>
<dbReference type="InterPro" id="IPR051739">
    <property type="entry name" value="Rhomboid_IM_Serine_Proteases"/>
</dbReference>
<dbReference type="EC" id="3.4.21.105" evidence="4"/>
<reference evidence="15" key="3">
    <citation type="submission" date="2023-05" db="EMBL/GenBank/DDBJ databases">
        <authorList>
            <person name="Smith C.H."/>
        </authorList>
    </citation>
    <scope>NUCLEOTIDE SEQUENCE</scope>
    <source>
        <strain evidence="15">CHS0354</strain>
        <tissue evidence="15">Mantle</tissue>
    </source>
</reference>
<dbReference type="FunFam" id="1.20.1540.10:FF:000007">
    <property type="entry name" value="Rhomboid like 2"/>
    <property type="match status" value="1"/>
</dbReference>
<dbReference type="Gene3D" id="1.10.238.10">
    <property type="entry name" value="EF-hand"/>
    <property type="match status" value="1"/>
</dbReference>
<dbReference type="InterPro" id="IPR035952">
    <property type="entry name" value="Rhomboid-like_sf"/>
</dbReference>
<sequence>MAVARNPDLDRIYLQTIAAQQADRWKALFQQYDLHSQGQLTLATLRDLMADPELWGTVDSHMLEVLEMKCITNMPQVLSYQEFINIMSNRRNPSFRLAVESQDKATILSVSNCVCQRDTQHSSSCFDIMVRKIARKYLTDDFDRQYYEDQYTCCPPPLFIPVITFVEVGFFIYHCLEMGRITLNGPVPVNSVFIYHPDRRIEVWRFILYMFIHAGWIHLFFNMLIQILVGLPLEMVHGSCRIATVYMAGILAGSLGTSIFDMHAYLVGASGGVYALLASHLANILLNYSHMQLGIVKLAAVLIIASADVGFAIWDRYSKKTPVPPISYTAHLMGALAGLTIGLVVLKNFEQKLHEQYLWWIALTFYLGWLVFAILWNIFYN</sequence>
<dbReference type="PANTHER" id="PTHR45840">
    <property type="entry name" value="RHOMBOID-RELATED PROTEIN"/>
    <property type="match status" value="1"/>
</dbReference>
<comment type="similarity">
    <text evidence="3 11">Belongs to the peptidase S54 family.</text>
</comment>
<feature type="transmembrane region" description="Helical" evidence="13">
    <location>
        <begin position="326"/>
        <end position="346"/>
    </location>
</feature>
<dbReference type="GO" id="GO:0016020">
    <property type="term" value="C:membrane"/>
    <property type="evidence" value="ECO:0007669"/>
    <property type="project" value="UniProtKB-SubCell"/>
</dbReference>
<organism evidence="15 16">
    <name type="scientific">Potamilus streckersoni</name>
    <dbReference type="NCBI Taxonomy" id="2493646"/>
    <lineage>
        <taxon>Eukaryota</taxon>
        <taxon>Metazoa</taxon>
        <taxon>Spiralia</taxon>
        <taxon>Lophotrochozoa</taxon>
        <taxon>Mollusca</taxon>
        <taxon>Bivalvia</taxon>
        <taxon>Autobranchia</taxon>
        <taxon>Heteroconchia</taxon>
        <taxon>Palaeoheterodonta</taxon>
        <taxon>Unionida</taxon>
        <taxon>Unionoidea</taxon>
        <taxon>Unionidae</taxon>
        <taxon>Ambleminae</taxon>
        <taxon>Lampsilini</taxon>
        <taxon>Potamilus</taxon>
    </lineage>
</organism>
<feature type="transmembrane region" description="Helical" evidence="13">
    <location>
        <begin position="358"/>
        <end position="379"/>
    </location>
</feature>
<dbReference type="InterPro" id="IPR011992">
    <property type="entry name" value="EF-hand-dom_pair"/>
</dbReference>
<dbReference type="Proteomes" id="UP001195483">
    <property type="component" value="Unassembled WGS sequence"/>
</dbReference>
<evidence type="ECO:0000256" key="1">
    <source>
        <dbReference type="ARBA" id="ARBA00000156"/>
    </source>
</evidence>
<feature type="transmembrane region" description="Helical" evidence="13">
    <location>
        <begin position="206"/>
        <end position="229"/>
    </location>
</feature>
<dbReference type="EMBL" id="JAEAOA010001692">
    <property type="protein sequence ID" value="KAK3610700.1"/>
    <property type="molecule type" value="Genomic_DNA"/>
</dbReference>
<evidence type="ECO:0000256" key="8">
    <source>
        <dbReference type="ARBA" id="ARBA00022825"/>
    </source>
</evidence>